<dbReference type="InterPro" id="IPR008996">
    <property type="entry name" value="IL1/FGF"/>
</dbReference>
<dbReference type="GO" id="GO:0030154">
    <property type="term" value="P:cell differentiation"/>
    <property type="evidence" value="ECO:0007669"/>
    <property type="project" value="UniProtKB-KW"/>
</dbReference>
<keyword evidence="4" id="KW-0497">Mitogen</keyword>
<evidence type="ECO:0000256" key="5">
    <source>
        <dbReference type="RuleBase" id="RU049442"/>
    </source>
</evidence>
<dbReference type="Proteomes" id="UP000031443">
    <property type="component" value="Unassembled WGS sequence"/>
</dbReference>
<keyword evidence="3" id="KW-0221">Differentiation</keyword>
<evidence type="ECO:0000256" key="2">
    <source>
        <dbReference type="ARBA" id="ARBA00022473"/>
    </source>
</evidence>
<evidence type="ECO:0000256" key="1">
    <source>
        <dbReference type="ARBA" id="ARBA00007936"/>
    </source>
</evidence>
<dbReference type="PANTHER" id="PTHR11486">
    <property type="entry name" value="FIBROBLAST GROWTH FACTOR"/>
    <property type="match status" value="1"/>
</dbReference>
<keyword evidence="2" id="KW-0217">Developmental protein</keyword>
<comment type="similarity">
    <text evidence="1 5">Belongs to the heparin-binding growth factors family.</text>
</comment>
<evidence type="ECO:0000256" key="3">
    <source>
        <dbReference type="ARBA" id="ARBA00022782"/>
    </source>
</evidence>
<dbReference type="PRINTS" id="PR00263">
    <property type="entry name" value="HBGFFGF"/>
</dbReference>
<dbReference type="GO" id="GO:0051781">
    <property type="term" value="P:positive regulation of cell division"/>
    <property type="evidence" value="ECO:0007669"/>
    <property type="project" value="UniProtKB-KW"/>
</dbReference>
<dbReference type="Pfam" id="PF00167">
    <property type="entry name" value="FGF"/>
    <property type="match status" value="1"/>
</dbReference>
<evidence type="ECO:0000313" key="6">
    <source>
        <dbReference type="EMBL" id="EMP36420.1"/>
    </source>
</evidence>
<dbReference type="Gene3D" id="2.80.10.50">
    <property type="match status" value="1"/>
</dbReference>
<dbReference type="GO" id="GO:0008083">
    <property type="term" value="F:growth factor activity"/>
    <property type="evidence" value="ECO:0007669"/>
    <property type="project" value="InterPro"/>
</dbReference>
<reference evidence="7" key="1">
    <citation type="journal article" date="2013" name="Nat. Genet.">
        <title>The draft genomes of soft-shell turtle and green sea turtle yield insights into the development and evolution of the turtle-specific body plan.</title>
        <authorList>
            <person name="Wang Z."/>
            <person name="Pascual-Anaya J."/>
            <person name="Zadissa A."/>
            <person name="Li W."/>
            <person name="Niimura Y."/>
            <person name="Huang Z."/>
            <person name="Li C."/>
            <person name="White S."/>
            <person name="Xiong Z."/>
            <person name="Fang D."/>
            <person name="Wang B."/>
            <person name="Ming Y."/>
            <person name="Chen Y."/>
            <person name="Zheng Y."/>
            <person name="Kuraku S."/>
            <person name="Pignatelli M."/>
            <person name="Herrero J."/>
            <person name="Beal K."/>
            <person name="Nozawa M."/>
            <person name="Li Q."/>
            <person name="Wang J."/>
            <person name="Zhang H."/>
            <person name="Yu L."/>
            <person name="Shigenobu S."/>
            <person name="Wang J."/>
            <person name="Liu J."/>
            <person name="Flicek P."/>
            <person name="Searle S."/>
            <person name="Wang J."/>
            <person name="Kuratani S."/>
            <person name="Yin Y."/>
            <person name="Aken B."/>
            <person name="Zhang G."/>
            <person name="Irie N."/>
        </authorList>
    </citation>
    <scope>NUCLEOTIDE SEQUENCE [LARGE SCALE GENOMIC DNA]</scope>
</reference>
<dbReference type="STRING" id="8469.M7BL17"/>
<evidence type="ECO:0000256" key="4">
    <source>
        <dbReference type="ARBA" id="ARBA00023246"/>
    </source>
</evidence>
<organism evidence="6 7">
    <name type="scientific">Chelonia mydas</name>
    <name type="common">Green sea-turtle</name>
    <name type="synonym">Chelonia agassizi</name>
    <dbReference type="NCBI Taxonomy" id="8469"/>
    <lineage>
        <taxon>Eukaryota</taxon>
        <taxon>Metazoa</taxon>
        <taxon>Chordata</taxon>
        <taxon>Craniata</taxon>
        <taxon>Vertebrata</taxon>
        <taxon>Euteleostomi</taxon>
        <taxon>Archelosauria</taxon>
        <taxon>Testudinata</taxon>
        <taxon>Testudines</taxon>
        <taxon>Cryptodira</taxon>
        <taxon>Durocryptodira</taxon>
        <taxon>Americhelydia</taxon>
        <taxon>Chelonioidea</taxon>
        <taxon>Cheloniidae</taxon>
        <taxon>Chelonia</taxon>
    </lineage>
</organism>
<sequence>MAPLGEVGNYFGVQDAVPFGNVPVLPVDSPVLLSDHLGQSEAGILEFISIAVGLVSIRGVDSGLYLGMNEKGELYGSKTVLHALTLKPHTAVITFLVEADRAPLRRIKSVPYLAREAADERHKGVCGFCFPAAECIASRALFAPPSYRVKDQAQEHLPHCKSRLTPLT</sequence>
<dbReference type="EMBL" id="KB525358">
    <property type="protein sequence ID" value="EMP36420.1"/>
    <property type="molecule type" value="Genomic_DNA"/>
</dbReference>
<dbReference type="SUPFAM" id="SSF50353">
    <property type="entry name" value="Cytokine"/>
    <property type="match status" value="1"/>
</dbReference>
<gene>
    <name evidence="6" type="ORF">UY3_06402</name>
</gene>
<dbReference type="InterPro" id="IPR002209">
    <property type="entry name" value="Fibroblast_GF_fam"/>
</dbReference>
<proteinExistence type="inferred from homology"/>
<keyword evidence="7" id="KW-1185">Reference proteome</keyword>
<evidence type="ECO:0000313" key="7">
    <source>
        <dbReference type="Proteomes" id="UP000031443"/>
    </source>
</evidence>
<name>M7BL17_CHEMY</name>
<protein>
    <recommendedName>
        <fullName evidence="5">Fibroblast growth factor</fullName>
        <shortName evidence="5">FGF</shortName>
    </recommendedName>
</protein>
<accession>M7BL17</accession>
<dbReference type="AlphaFoldDB" id="M7BL17"/>